<dbReference type="GO" id="GO:0016779">
    <property type="term" value="F:nucleotidyltransferase activity"/>
    <property type="evidence" value="ECO:0007669"/>
    <property type="project" value="UniProtKB-KW"/>
</dbReference>
<dbReference type="Pfam" id="PF00483">
    <property type="entry name" value="NTP_transferase"/>
    <property type="match status" value="1"/>
</dbReference>
<dbReference type="PANTHER" id="PTHR43584:SF8">
    <property type="entry name" value="N-ACETYLMURAMATE ALPHA-1-PHOSPHATE URIDYLYLTRANSFERASE"/>
    <property type="match status" value="1"/>
</dbReference>
<evidence type="ECO:0000313" key="4">
    <source>
        <dbReference type="EMBL" id="HEC73399.1"/>
    </source>
</evidence>
<dbReference type="PANTHER" id="PTHR43584">
    <property type="entry name" value="NUCLEOTIDYL TRANSFERASE"/>
    <property type="match status" value="1"/>
</dbReference>
<protein>
    <submittedName>
        <fullName evidence="4">Nucleotidyltransferase family protein</fullName>
    </submittedName>
</protein>
<dbReference type="EMBL" id="DRHY01000077">
    <property type="protein sequence ID" value="HEC73399.1"/>
    <property type="molecule type" value="Genomic_DNA"/>
</dbReference>
<accession>A0A7C1VW93</accession>
<feature type="domain" description="Nucleotidyl transferase" evidence="3">
    <location>
        <begin position="2"/>
        <end position="222"/>
    </location>
</feature>
<dbReference type="NCBIfam" id="NF045761">
    <property type="entry name" value="NAMPUrTaseMurU"/>
    <property type="match status" value="1"/>
</dbReference>
<dbReference type="InterPro" id="IPR029044">
    <property type="entry name" value="Nucleotide-diphossugar_trans"/>
</dbReference>
<comment type="caution">
    <text evidence="4">The sequence shown here is derived from an EMBL/GenBank/DDBJ whole genome shotgun (WGS) entry which is preliminary data.</text>
</comment>
<proteinExistence type="predicted"/>
<gene>
    <name evidence="4" type="ORF">ENI26_03385</name>
</gene>
<keyword evidence="1" id="KW-0808">Transferase</keyword>
<evidence type="ECO:0000256" key="1">
    <source>
        <dbReference type="ARBA" id="ARBA00022679"/>
    </source>
</evidence>
<evidence type="ECO:0000259" key="3">
    <source>
        <dbReference type="Pfam" id="PF00483"/>
    </source>
</evidence>
<dbReference type="InterPro" id="IPR005835">
    <property type="entry name" value="NTP_transferase_dom"/>
</dbReference>
<dbReference type="InterPro" id="IPR054790">
    <property type="entry name" value="MurU"/>
</dbReference>
<dbReference type="CDD" id="cd06422">
    <property type="entry name" value="NTP_transferase_like_1"/>
    <property type="match status" value="1"/>
</dbReference>
<dbReference type="InterPro" id="IPR050065">
    <property type="entry name" value="GlmU-like"/>
</dbReference>
<dbReference type="AlphaFoldDB" id="A0A7C1VW93"/>
<dbReference type="Proteomes" id="UP000886384">
    <property type="component" value="Unassembled WGS sequence"/>
</dbReference>
<sequence>MKAMILAAGRGERLRPLTDTTPKPLIKANDKPLIAYLIENLVESGITDIIINTAYLAEQFPATLGDGSHYGVSIQYSHEEGESLETAGGIINALPLLGDEPFLVINGDIWTDFDFRLLTGKHLEYGVYCHLVLVTNPQHNFAGDFGLVEGRLMSNSEPKFTFSGIGLYHPTLFSGLQNQRLALKPIFDNAIKNNQISGQFYDGYWSDIGTIERLTELENMLQNNDD</sequence>
<reference evidence="4" key="1">
    <citation type="journal article" date="2020" name="mSystems">
        <title>Genome- and Community-Level Interaction Insights into Carbon Utilization and Element Cycling Functions of Hydrothermarchaeota in Hydrothermal Sediment.</title>
        <authorList>
            <person name="Zhou Z."/>
            <person name="Liu Y."/>
            <person name="Xu W."/>
            <person name="Pan J."/>
            <person name="Luo Z.H."/>
            <person name="Li M."/>
        </authorList>
    </citation>
    <scope>NUCLEOTIDE SEQUENCE [LARGE SCALE GENOMIC DNA]</scope>
    <source>
        <strain evidence="4">HyVt-380</strain>
    </source>
</reference>
<evidence type="ECO:0000256" key="2">
    <source>
        <dbReference type="ARBA" id="ARBA00022695"/>
    </source>
</evidence>
<name>A0A7C1VW93_9GAMM</name>
<organism evidence="4">
    <name type="scientific">Methylophaga aminisulfidivorans</name>
    <dbReference type="NCBI Taxonomy" id="230105"/>
    <lineage>
        <taxon>Bacteria</taxon>
        <taxon>Pseudomonadati</taxon>
        <taxon>Pseudomonadota</taxon>
        <taxon>Gammaproteobacteria</taxon>
        <taxon>Thiotrichales</taxon>
        <taxon>Piscirickettsiaceae</taxon>
        <taxon>Methylophaga</taxon>
    </lineage>
</organism>
<dbReference type="Gene3D" id="3.90.550.10">
    <property type="entry name" value="Spore Coat Polysaccharide Biosynthesis Protein SpsA, Chain A"/>
    <property type="match status" value="1"/>
</dbReference>
<dbReference type="SUPFAM" id="SSF53448">
    <property type="entry name" value="Nucleotide-diphospho-sugar transferases"/>
    <property type="match status" value="1"/>
</dbReference>
<keyword evidence="2" id="KW-0548">Nucleotidyltransferase</keyword>